<dbReference type="Proteomes" id="UP000019460">
    <property type="component" value="Unassembled WGS sequence"/>
</dbReference>
<comment type="caution">
    <text evidence="1">The sequence shown here is derived from an EMBL/GenBank/DDBJ whole genome shotgun (WGS) entry which is preliminary data.</text>
</comment>
<name>W9V449_9GAMM</name>
<dbReference type="AlphaFoldDB" id="W9V449"/>
<protein>
    <submittedName>
        <fullName evidence="1">Uncharacterized protein</fullName>
    </submittedName>
</protein>
<dbReference type="EMBL" id="AONC01000043">
    <property type="protein sequence ID" value="EXJ14298.1"/>
    <property type="molecule type" value="Genomic_DNA"/>
</dbReference>
<proteinExistence type="predicted"/>
<evidence type="ECO:0000313" key="2">
    <source>
        <dbReference type="Proteomes" id="UP000019460"/>
    </source>
</evidence>
<gene>
    <name evidence="1" type="ORF">D779_2773</name>
</gene>
<keyword evidence="2" id="KW-1185">Reference proteome</keyword>
<reference evidence="1 2" key="1">
    <citation type="submission" date="2012-11" db="EMBL/GenBank/DDBJ databases">
        <title>Genome assembly of Thiorhodococcus sp. AK35.</title>
        <authorList>
            <person name="Nupur N."/>
            <person name="Khatri I."/>
            <person name="Subramanian S."/>
            <person name="Pinnaka A."/>
        </authorList>
    </citation>
    <scope>NUCLEOTIDE SEQUENCE [LARGE SCALE GENOMIC DNA]</scope>
    <source>
        <strain evidence="1 2">AK35</strain>
    </source>
</reference>
<organism evidence="1 2">
    <name type="scientific">Imhoffiella purpurea</name>
    <dbReference type="NCBI Taxonomy" id="1249627"/>
    <lineage>
        <taxon>Bacteria</taxon>
        <taxon>Pseudomonadati</taxon>
        <taxon>Pseudomonadota</taxon>
        <taxon>Gammaproteobacteria</taxon>
        <taxon>Chromatiales</taxon>
        <taxon>Chromatiaceae</taxon>
        <taxon>Imhoffiella</taxon>
    </lineage>
</organism>
<evidence type="ECO:0000313" key="1">
    <source>
        <dbReference type="EMBL" id="EXJ14298.1"/>
    </source>
</evidence>
<sequence>MVSRRPAVMETTPTRAFPGALDCVMVRGDLIVALFPRVTAGLA</sequence>
<accession>W9V449</accession>